<gene>
    <name evidence="2" type="ORF">HGB44_05310</name>
</gene>
<dbReference type="EMBL" id="JAAXPG010000004">
    <property type="protein sequence ID" value="NKY97093.1"/>
    <property type="molecule type" value="Genomic_DNA"/>
</dbReference>
<evidence type="ECO:0000313" key="3">
    <source>
        <dbReference type="Proteomes" id="UP000553209"/>
    </source>
</evidence>
<dbReference type="InterPro" id="IPR045608">
    <property type="entry name" value="Trypco2"/>
</dbReference>
<protein>
    <recommendedName>
        <fullName evidence="1">Trypsin-co-occurring domain-containing protein</fullName>
    </recommendedName>
</protein>
<evidence type="ECO:0000313" key="2">
    <source>
        <dbReference type="EMBL" id="NKY97093.1"/>
    </source>
</evidence>
<reference evidence="2 3" key="1">
    <citation type="submission" date="2020-04" db="EMBL/GenBank/DDBJ databases">
        <title>MicrobeNet Type strains.</title>
        <authorList>
            <person name="Nicholson A.C."/>
        </authorList>
    </citation>
    <scope>NUCLEOTIDE SEQUENCE [LARGE SCALE GENOMIC DNA]</scope>
    <source>
        <strain evidence="2 3">ATCC 23612</strain>
    </source>
</reference>
<comment type="caution">
    <text evidence="2">The sequence shown here is derived from an EMBL/GenBank/DDBJ whole genome shotgun (WGS) entry which is preliminary data.</text>
</comment>
<organism evidence="2 3">
    <name type="scientific">Nocardiopsis alborubida</name>
    <dbReference type="NCBI Taxonomy" id="146802"/>
    <lineage>
        <taxon>Bacteria</taxon>
        <taxon>Bacillati</taxon>
        <taxon>Actinomycetota</taxon>
        <taxon>Actinomycetes</taxon>
        <taxon>Streptosporangiales</taxon>
        <taxon>Nocardiopsidaceae</taxon>
        <taxon>Nocardiopsis</taxon>
    </lineage>
</organism>
<dbReference type="Pfam" id="PF19631">
    <property type="entry name" value="Trypco2"/>
    <property type="match status" value="1"/>
</dbReference>
<name>A0A7X6MBU9_9ACTN</name>
<feature type="domain" description="Trypsin-co-occurring" evidence="1">
    <location>
        <begin position="4"/>
        <end position="80"/>
    </location>
</feature>
<dbReference type="Proteomes" id="UP000553209">
    <property type="component" value="Unassembled WGS sequence"/>
</dbReference>
<dbReference type="RefSeq" id="WP_061082558.1">
    <property type="nucleotide sequence ID" value="NZ_JAAXPG010000004.1"/>
</dbReference>
<keyword evidence="3" id="KW-1185">Reference proteome</keyword>
<accession>A0A7X6MBU9</accession>
<evidence type="ECO:0000259" key="1">
    <source>
        <dbReference type="Pfam" id="PF19631"/>
    </source>
</evidence>
<dbReference type="AlphaFoldDB" id="A0A7X6MBU9"/>
<sequence length="106" mass="11141">MSTIGLAQAIKELRDELTAAQKEKKENGIGIEIVEAEVELLLEVRGEGAGKAGVSFGVVSLGADGKVGRKNTHRITLKLALTGANGKNVAIASESGAVWEDRRDLD</sequence>
<proteinExistence type="predicted"/>